<dbReference type="Proteomes" id="UP001064632">
    <property type="component" value="Chromosome"/>
</dbReference>
<dbReference type="RefSeq" id="WP_261695900.1">
    <property type="nucleotide sequence ID" value="NZ_CP104694.1"/>
</dbReference>
<protein>
    <submittedName>
        <fullName evidence="1">Uncharacterized protein</fullName>
    </submittedName>
</protein>
<accession>A0ABY6BH79</accession>
<evidence type="ECO:0000313" key="1">
    <source>
        <dbReference type="EMBL" id="UXI68941.1"/>
    </source>
</evidence>
<sequence length="149" mass="16039">MQAVAQSLHFAAAAHAELALHLAVRDARVPAEGIRMTPCRNDTPAHEAPEYSIHDVLVSPHAVDPADFPRLLGGARHVCDRGLAGLRTLAKMLRAITSGDEAPDADLVHDAGMLVADLADYIDAMIILQSHAEHAWEKQGCSRTNRLEA</sequence>
<organism evidence="1 2">
    <name type="scientific">Tahibacter amnicola</name>
    <dbReference type="NCBI Taxonomy" id="2976241"/>
    <lineage>
        <taxon>Bacteria</taxon>
        <taxon>Pseudomonadati</taxon>
        <taxon>Pseudomonadota</taxon>
        <taxon>Gammaproteobacteria</taxon>
        <taxon>Lysobacterales</taxon>
        <taxon>Rhodanobacteraceae</taxon>
        <taxon>Tahibacter</taxon>
    </lineage>
</organism>
<proteinExistence type="predicted"/>
<keyword evidence="2" id="KW-1185">Reference proteome</keyword>
<name>A0ABY6BH79_9GAMM</name>
<evidence type="ECO:0000313" key="2">
    <source>
        <dbReference type="Proteomes" id="UP001064632"/>
    </source>
</evidence>
<reference evidence="1" key="1">
    <citation type="submission" date="2022-09" db="EMBL/GenBank/DDBJ databases">
        <title>Tahibacter sp. nov., isolated from a fresh water.</title>
        <authorList>
            <person name="Baek J.H."/>
            <person name="Lee J.K."/>
            <person name="Kim J.M."/>
            <person name="Jeon C.O."/>
        </authorList>
    </citation>
    <scope>NUCLEOTIDE SEQUENCE</scope>
    <source>
        <strain evidence="1">W38</strain>
    </source>
</reference>
<gene>
    <name evidence="1" type="ORF">N4264_04600</name>
</gene>
<dbReference type="EMBL" id="CP104694">
    <property type="protein sequence ID" value="UXI68941.1"/>
    <property type="molecule type" value="Genomic_DNA"/>
</dbReference>